<feature type="non-terminal residue" evidence="4">
    <location>
        <position position="1"/>
    </location>
</feature>
<feature type="non-terminal residue" evidence="4">
    <location>
        <position position="234"/>
    </location>
</feature>
<dbReference type="AlphaFoldDB" id="A0A383DRF9"/>
<evidence type="ECO:0000313" key="4">
    <source>
        <dbReference type="EMBL" id="SVE47091.1"/>
    </source>
</evidence>
<dbReference type="GO" id="GO:0005886">
    <property type="term" value="C:plasma membrane"/>
    <property type="evidence" value="ECO:0007669"/>
    <property type="project" value="UniProtKB-SubCell"/>
</dbReference>
<dbReference type="SMART" id="SM00112">
    <property type="entry name" value="CA"/>
    <property type="match status" value="2"/>
</dbReference>
<dbReference type="PANTHER" id="PTHR24026:SF126">
    <property type="entry name" value="PROTOCADHERIN FAT 4"/>
    <property type="match status" value="1"/>
</dbReference>
<dbReference type="CDD" id="cd11304">
    <property type="entry name" value="Cadherin_repeat"/>
    <property type="match status" value="1"/>
</dbReference>
<gene>
    <name evidence="4" type="ORF">METZ01_LOCUS499945</name>
</gene>
<keyword evidence="2" id="KW-1133">Transmembrane helix</keyword>
<dbReference type="InterPro" id="IPR002126">
    <property type="entry name" value="Cadherin-like_dom"/>
</dbReference>
<reference evidence="4" key="1">
    <citation type="submission" date="2018-05" db="EMBL/GenBank/DDBJ databases">
        <authorList>
            <person name="Lanie J.A."/>
            <person name="Ng W.-L."/>
            <person name="Kazmierczak K.M."/>
            <person name="Andrzejewski T.M."/>
            <person name="Davidsen T.M."/>
            <person name="Wayne K.J."/>
            <person name="Tettelin H."/>
            <person name="Glass J.I."/>
            <person name="Rusch D."/>
            <person name="Podicherti R."/>
            <person name="Tsui H.-C.T."/>
            <person name="Winkler M.E."/>
        </authorList>
    </citation>
    <scope>NUCLEOTIDE SEQUENCE</scope>
</reference>
<name>A0A383DRF9_9ZZZZ</name>
<dbReference type="InterPro" id="IPR015919">
    <property type="entry name" value="Cadherin-like_sf"/>
</dbReference>
<evidence type="ECO:0000259" key="3">
    <source>
        <dbReference type="PROSITE" id="PS50268"/>
    </source>
</evidence>
<dbReference type="SUPFAM" id="SSF49313">
    <property type="entry name" value="Cadherin-like"/>
    <property type="match status" value="2"/>
</dbReference>
<proteinExistence type="predicted"/>
<protein>
    <recommendedName>
        <fullName evidence="3">Cadherin domain-containing protein</fullName>
    </recommendedName>
</protein>
<dbReference type="PANTHER" id="PTHR24026">
    <property type="entry name" value="FAT ATYPICAL CADHERIN-RELATED"/>
    <property type="match status" value="1"/>
</dbReference>
<dbReference type="EMBL" id="UINC01219568">
    <property type="protein sequence ID" value="SVE47091.1"/>
    <property type="molecule type" value="Genomic_DNA"/>
</dbReference>
<dbReference type="Gene3D" id="2.60.40.60">
    <property type="entry name" value="Cadherins"/>
    <property type="match status" value="2"/>
</dbReference>
<organism evidence="4">
    <name type="scientific">marine metagenome</name>
    <dbReference type="NCBI Taxonomy" id="408172"/>
    <lineage>
        <taxon>unclassified sequences</taxon>
        <taxon>metagenomes</taxon>
        <taxon>ecological metagenomes</taxon>
    </lineage>
</organism>
<feature type="domain" description="Cadherin" evidence="3">
    <location>
        <begin position="138"/>
        <end position="218"/>
    </location>
</feature>
<dbReference type="GO" id="GO:0005509">
    <property type="term" value="F:calcium ion binding"/>
    <property type="evidence" value="ECO:0007669"/>
    <property type="project" value="InterPro"/>
</dbReference>
<evidence type="ECO:0000256" key="2">
    <source>
        <dbReference type="ARBA" id="ARBA00022989"/>
    </source>
</evidence>
<sequence>SQYLVTVNVSDGTSTTSQSVTINIGNINESPVITSAASFTSNQTDNYVMSGSVTATDPEGSTLTYTLSGSDAASLSINSSGELSFTGTPTKSTYTVTVSVSDGVNTVTQSLTIAVTSNAAPVITSAASFSAAENQRSIGTVTASDADDDTLTYSLSGSDASSISIDANGIMTFNVAPDYETKSQYLVTVNVSDGTSTTSQTITINVTDINETSGSEEFRVNTTTDRNQSQPVVA</sequence>
<dbReference type="Pfam" id="PF17963">
    <property type="entry name" value="Big_9"/>
    <property type="match status" value="2"/>
</dbReference>
<keyword evidence="1" id="KW-0812">Transmembrane</keyword>
<dbReference type="GO" id="GO:0007156">
    <property type="term" value="P:homophilic cell adhesion via plasma membrane adhesion molecules"/>
    <property type="evidence" value="ECO:0007669"/>
    <property type="project" value="InterPro"/>
</dbReference>
<dbReference type="PROSITE" id="PS50268">
    <property type="entry name" value="CADHERIN_2"/>
    <property type="match status" value="2"/>
</dbReference>
<keyword evidence="2" id="KW-0472">Membrane</keyword>
<evidence type="ECO:0000256" key="1">
    <source>
        <dbReference type="ARBA" id="ARBA00022692"/>
    </source>
</evidence>
<accession>A0A383DRF9</accession>
<feature type="domain" description="Cadherin" evidence="3">
    <location>
        <begin position="31"/>
        <end position="123"/>
    </location>
</feature>